<dbReference type="InterPro" id="IPR036859">
    <property type="entry name" value="CAP-Gly_dom_sf"/>
</dbReference>
<name>A0A915KN13_ROMCU</name>
<dbReference type="PROSITE" id="PS50245">
    <property type="entry name" value="CAP_GLY_2"/>
    <property type="match status" value="1"/>
</dbReference>
<feature type="compositionally biased region" description="Polar residues" evidence="2">
    <location>
        <begin position="546"/>
        <end position="571"/>
    </location>
</feature>
<dbReference type="Proteomes" id="UP000887565">
    <property type="component" value="Unplaced"/>
</dbReference>
<dbReference type="Pfam" id="PF01302">
    <property type="entry name" value="CAP_GLY"/>
    <property type="match status" value="1"/>
</dbReference>
<dbReference type="PANTHER" id="PTHR18916">
    <property type="entry name" value="DYNACTIN 1-RELATED MICROTUBULE-BINDING"/>
    <property type="match status" value="1"/>
</dbReference>
<evidence type="ECO:0000256" key="2">
    <source>
        <dbReference type="SAM" id="MobiDB-lite"/>
    </source>
</evidence>
<protein>
    <submittedName>
        <fullName evidence="5">CAP-Gly domain-containing protein</fullName>
    </submittedName>
</protein>
<proteinExistence type="predicted"/>
<evidence type="ECO:0000313" key="4">
    <source>
        <dbReference type="Proteomes" id="UP000887565"/>
    </source>
</evidence>
<dbReference type="SUPFAM" id="SSF74924">
    <property type="entry name" value="Cap-Gly domain"/>
    <property type="match status" value="1"/>
</dbReference>
<feature type="region of interest" description="Disordered" evidence="2">
    <location>
        <begin position="521"/>
        <end position="574"/>
    </location>
</feature>
<evidence type="ECO:0000259" key="3">
    <source>
        <dbReference type="PROSITE" id="PS50245"/>
    </source>
</evidence>
<accession>A0A915KN13</accession>
<dbReference type="PANTHER" id="PTHR18916:SF93">
    <property type="entry name" value="RESTIN HOMOLOG"/>
    <property type="match status" value="1"/>
</dbReference>
<reference evidence="5" key="1">
    <citation type="submission" date="2022-11" db="UniProtKB">
        <authorList>
            <consortium name="WormBaseParasite"/>
        </authorList>
    </citation>
    <scope>IDENTIFICATION</scope>
</reference>
<dbReference type="WBParaSite" id="nRc.2.0.1.t39156-RA">
    <property type="protein sequence ID" value="nRc.2.0.1.t39156-RA"/>
    <property type="gene ID" value="nRc.2.0.1.g39156"/>
</dbReference>
<dbReference type="Gene3D" id="2.30.30.190">
    <property type="entry name" value="CAP Gly-rich-like domain"/>
    <property type="match status" value="1"/>
</dbReference>
<evidence type="ECO:0000313" key="5">
    <source>
        <dbReference type="WBParaSite" id="nRc.2.0.1.t39156-RA"/>
    </source>
</evidence>
<feature type="domain" description="CAP-Gly" evidence="3">
    <location>
        <begin position="68"/>
        <end position="110"/>
    </location>
</feature>
<sequence>MLYFSFLTAEPPPDPPPAAVAQQFKALSSNANATLSLDRIALESRFSRSIGRRVCVSGEKSGILRYFGPLHVADGLFCGVELDEELGQHDGLVDGRRYFKAAHNRGIFAPLEKVALLLSSPSPPKPNMSTNNRDRLDSSNENLQLHIQNNNLRTLNTHGSPDDAIRPLEYITDVEPHLMSNSMLDEEQDVIELPPYEDLLSQSFEQFLRQSKVFSTESSMIRSSGQFSSDVDHSIEEHEQSGSEINNQMKTYLPVSNMHQPSLSRGDDSADKPCMINSSTTAVPSIDKHYKRTDTFNIEELESLNASPQLLVESFQFDRPSSDKDDQENELLTPIFDNAFNMRLNSDDTFDSNNDNIEPAPKRALVSSTPFTTVAQQSNPKDEISLNTSYVKEKTVPDSNVEENMSTHVNQLRERPASTISADTGYQGDTEYEMSNGSNSARNQQYKTAAKNQQFNTNFGRPVALETSQDVDLSKCSVKLVYSDKKGNVRKVVQLEGHSASVLGLSLEVTTNLTSQISVPSELGQDISNENPPVAQSLRDDKKPNVQRQQQQRSPFKNTLSSNGAKTSSKNVIKLPLSAKNSAAANENGEFKKPRVPLVKESEPKPARVKPATKPSKNAEIMAKLQQSIAQERVKPKKEVKSRVFIASEAIKETSPSESAPSETAMKGLRRPPVKNSADAFKFKSTNQTRATLRNSNPVSSSQISAKQIGKVVAKNNANLEKLDADLALARRQISGNAKGFEVLTIVFQHLILNLKTTLRRKSIDLTIANEIAQTLGEEKVSLMMEIASMKEQHENTINAMRNEYKEKLHLFERAMNAEHDKKIFEGGLRFMN</sequence>
<keyword evidence="1" id="KW-0175">Coiled coil</keyword>
<organism evidence="4 5">
    <name type="scientific">Romanomermis culicivorax</name>
    <name type="common">Nematode worm</name>
    <dbReference type="NCBI Taxonomy" id="13658"/>
    <lineage>
        <taxon>Eukaryota</taxon>
        <taxon>Metazoa</taxon>
        <taxon>Ecdysozoa</taxon>
        <taxon>Nematoda</taxon>
        <taxon>Enoplea</taxon>
        <taxon>Dorylaimia</taxon>
        <taxon>Mermithida</taxon>
        <taxon>Mermithoidea</taxon>
        <taxon>Mermithidae</taxon>
        <taxon>Romanomermis</taxon>
    </lineage>
</organism>
<dbReference type="InterPro" id="IPR000938">
    <property type="entry name" value="CAP-Gly_domain"/>
</dbReference>
<dbReference type="AlphaFoldDB" id="A0A915KN13"/>
<feature type="region of interest" description="Disordered" evidence="2">
    <location>
        <begin position="685"/>
        <end position="705"/>
    </location>
</feature>
<evidence type="ECO:0000256" key="1">
    <source>
        <dbReference type="SAM" id="Coils"/>
    </source>
</evidence>
<dbReference type="SMART" id="SM01052">
    <property type="entry name" value="CAP_GLY"/>
    <property type="match status" value="1"/>
</dbReference>
<feature type="region of interest" description="Disordered" evidence="2">
    <location>
        <begin position="597"/>
        <end position="616"/>
    </location>
</feature>
<keyword evidence="4" id="KW-1185">Reference proteome</keyword>
<feature type="compositionally biased region" description="Basic and acidic residues" evidence="2">
    <location>
        <begin position="597"/>
        <end position="606"/>
    </location>
</feature>
<feature type="coiled-coil region" evidence="1">
    <location>
        <begin position="784"/>
        <end position="811"/>
    </location>
</feature>